<feature type="transmembrane region" description="Helical" evidence="1">
    <location>
        <begin position="12"/>
        <end position="30"/>
    </location>
</feature>
<dbReference type="EMBL" id="UZAF01001021">
    <property type="protein sequence ID" value="VDO07170.1"/>
    <property type="molecule type" value="Genomic_DNA"/>
</dbReference>
<sequence length="200" mass="23707">MNSTLVRTAQTATINGVSLPLYISIIIVCIKEWKHNHMQRTFYLLILSQGFVDFVVMTNYILFWSLRVLNLFAEFYWNYQSYFIATWAFNQTYISVIIRCFGVLLITFQRYISLCRNGSRIEQVAWIFIVTTSPKPLQMKLQSQDGPIFTMRIVFPLVSCFFSYVNAWMILFFNDDIRTKIFVLIGVRKQKVKVNYVYKM</sequence>
<dbReference type="Gene3D" id="1.20.1070.10">
    <property type="entry name" value="Rhodopsin 7-helix transmembrane proteins"/>
    <property type="match status" value="1"/>
</dbReference>
<evidence type="ECO:0000313" key="4">
    <source>
        <dbReference type="WBParaSite" id="HPLM_0000095001-mRNA-1"/>
    </source>
</evidence>
<keyword evidence="3" id="KW-1185">Reference proteome</keyword>
<dbReference type="Pfam" id="PF10323">
    <property type="entry name" value="7TM_GPCR_Srv"/>
    <property type="match status" value="2"/>
</dbReference>
<evidence type="ECO:0000256" key="1">
    <source>
        <dbReference type="SAM" id="Phobius"/>
    </source>
</evidence>
<dbReference type="OrthoDB" id="5868253at2759"/>
<dbReference type="InterPro" id="IPR052665">
    <property type="entry name" value="Neuropeptide-GPCR"/>
</dbReference>
<feature type="transmembrane region" description="Helical" evidence="1">
    <location>
        <begin position="42"/>
        <end position="62"/>
    </location>
</feature>
<name>A0A0N4VUI3_HAEPC</name>
<feature type="transmembrane region" description="Helical" evidence="1">
    <location>
        <begin position="82"/>
        <end position="106"/>
    </location>
</feature>
<proteinExistence type="predicted"/>
<gene>
    <name evidence="2" type="ORF">HPLM_LOCUS951</name>
</gene>
<keyword evidence="1" id="KW-0472">Membrane</keyword>
<evidence type="ECO:0000313" key="3">
    <source>
        <dbReference type="Proteomes" id="UP000268014"/>
    </source>
</evidence>
<dbReference type="AlphaFoldDB" id="A0A0N4VUI3"/>
<dbReference type="OMA" id="YISLCRN"/>
<evidence type="ECO:0000313" key="2">
    <source>
        <dbReference type="EMBL" id="VDO07170.1"/>
    </source>
</evidence>
<dbReference type="Proteomes" id="UP000268014">
    <property type="component" value="Unassembled WGS sequence"/>
</dbReference>
<dbReference type="PANTHER" id="PTHR24224">
    <property type="entry name" value="CARDIOACCELERATORY PEPTIDE RECEPTOR-RELATED"/>
    <property type="match status" value="1"/>
</dbReference>
<dbReference type="GO" id="GO:0016020">
    <property type="term" value="C:membrane"/>
    <property type="evidence" value="ECO:0007669"/>
    <property type="project" value="TreeGrafter"/>
</dbReference>
<organism evidence="4">
    <name type="scientific">Haemonchus placei</name>
    <name type="common">Barber's pole worm</name>
    <dbReference type="NCBI Taxonomy" id="6290"/>
    <lineage>
        <taxon>Eukaryota</taxon>
        <taxon>Metazoa</taxon>
        <taxon>Ecdysozoa</taxon>
        <taxon>Nematoda</taxon>
        <taxon>Chromadorea</taxon>
        <taxon>Rhabditida</taxon>
        <taxon>Rhabditina</taxon>
        <taxon>Rhabditomorpha</taxon>
        <taxon>Strongyloidea</taxon>
        <taxon>Trichostrongylidae</taxon>
        <taxon>Haemonchus</taxon>
    </lineage>
</organism>
<accession>A0A0N4VUI3</accession>
<keyword evidence="1" id="KW-1133">Transmembrane helix</keyword>
<dbReference type="InterPro" id="IPR019426">
    <property type="entry name" value="7TM_GPCR_serpentine_rcpt_Srv"/>
</dbReference>
<reference evidence="4" key="1">
    <citation type="submission" date="2017-02" db="UniProtKB">
        <authorList>
            <consortium name="WormBaseParasite"/>
        </authorList>
    </citation>
    <scope>IDENTIFICATION</scope>
</reference>
<protein>
    <submittedName>
        <fullName evidence="4">G_PROTEIN_RECEP_F1_2 domain-containing protein</fullName>
    </submittedName>
</protein>
<dbReference type="WBParaSite" id="HPLM_0000095001-mRNA-1">
    <property type="protein sequence ID" value="HPLM_0000095001-mRNA-1"/>
    <property type="gene ID" value="HPLM_0000095001"/>
</dbReference>
<feature type="transmembrane region" description="Helical" evidence="1">
    <location>
        <begin position="149"/>
        <end position="173"/>
    </location>
</feature>
<keyword evidence="1" id="KW-0812">Transmembrane</keyword>
<reference evidence="2 3" key="2">
    <citation type="submission" date="2018-11" db="EMBL/GenBank/DDBJ databases">
        <authorList>
            <consortium name="Pathogen Informatics"/>
        </authorList>
    </citation>
    <scope>NUCLEOTIDE SEQUENCE [LARGE SCALE GENOMIC DNA]</scope>
    <source>
        <strain evidence="2 3">MHpl1</strain>
    </source>
</reference>
<dbReference type="PANTHER" id="PTHR24224:SF17">
    <property type="entry name" value="G-PROTEIN COUPLED RECEPTORS FAMILY 1 PROFILE DOMAIN-CONTAINING PROTEIN"/>
    <property type="match status" value="1"/>
</dbReference>